<gene>
    <name evidence="2" type="ORF">B7492_34270</name>
</gene>
<feature type="domain" description="YopX protein" evidence="1">
    <location>
        <begin position="5"/>
        <end position="164"/>
    </location>
</feature>
<evidence type="ECO:0000313" key="2">
    <source>
        <dbReference type="EMBL" id="ARJ26097.1"/>
    </source>
</evidence>
<evidence type="ECO:0000259" key="1">
    <source>
        <dbReference type="Pfam" id="PF09643"/>
    </source>
</evidence>
<dbReference type="SUPFAM" id="SSF159006">
    <property type="entry name" value="YopX-like"/>
    <property type="match status" value="1"/>
</dbReference>
<organism evidence="2 3">
    <name type="scientific">Bacillus mycoides</name>
    <dbReference type="NCBI Taxonomy" id="1405"/>
    <lineage>
        <taxon>Bacteria</taxon>
        <taxon>Bacillati</taxon>
        <taxon>Bacillota</taxon>
        <taxon>Bacilli</taxon>
        <taxon>Bacillales</taxon>
        <taxon>Bacillaceae</taxon>
        <taxon>Bacillus</taxon>
        <taxon>Bacillus cereus group</taxon>
    </lineage>
</organism>
<dbReference type="Proteomes" id="UP000192932">
    <property type="component" value="Plasmid unnamed7"/>
</dbReference>
<dbReference type="InterPro" id="IPR019096">
    <property type="entry name" value="YopX_protein"/>
</dbReference>
<dbReference type="Pfam" id="PF09643">
    <property type="entry name" value="YopX"/>
    <property type="match status" value="1"/>
</dbReference>
<reference evidence="2 3" key="1">
    <citation type="submission" date="2017-04" db="EMBL/GenBank/DDBJ databases">
        <title>The Characteristic of a Fine Plant Growth-Promoting Rhizobacteria Bacillus mycoides Gnyt1 and its Whole Genome Sequencing Analysis.</title>
        <authorList>
            <person name="Li J.H."/>
            <person name="Yao T."/>
        </authorList>
    </citation>
    <scope>NUCLEOTIDE SEQUENCE [LARGE SCALE GENOMIC DNA]</scope>
    <source>
        <strain evidence="2 3">Gnyt1</strain>
        <plasmid evidence="3">Plasmid unnamed7</plasmid>
    </source>
</reference>
<dbReference type="EMBL" id="CP020750">
    <property type="protein sequence ID" value="ARJ26097.1"/>
    <property type="molecule type" value="Genomic_DNA"/>
</dbReference>
<dbReference type="InterPro" id="IPR023385">
    <property type="entry name" value="YopX-like_C"/>
</dbReference>
<sequence length="169" mass="19677">MREIKFRAWDNVKDRMYYAGEEDDVVLHLEPNGIIATDITEDEEEFRTLHHLKYMQHTSLKDHNGNEIYEGDILNCGGWSGVPYLKPYAMPEKHAKGENFIVVKMDCGFVLRHISGFGTTSNTFYHTPNGIIKGWPIVKNYEFWNLQRSFEVIGNIYENKELLKESDGE</sequence>
<evidence type="ECO:0000313" key="3">
    <source>
        <dbReference type="Proteomes" id="UP000192932"/>
    </source>
</evidence>
<dbReference type="AlphaFoldDB" id="A0A1W6AJT3"/>
<accession>A0A1W6AJT3</accession>
<geneLocation type="plasmid" evidence="2 3">
    <name>unnamed7</name>
</geneLocation>
<proteinExistence type="predicted"/>
<keyword evidence="2" id="KW-0614">Plasmid</keyword>
<name>A0A1W6AJT3_BACMY</name>
<dbReference type="Gene3D" id="2.30.30.290">
    <property type="entry name" value="YopX-like domains"/>
    <property type="match status" value="1"/>
</dbReference>
<dbReference type="RefSeq" id="WP_085313764.1">
    <property type="nucleotide sequence ID" value="NZ_CP020750.1"/>
</dbReference>
<protein>
    <recommendedName>
        <fullName evidence="1">YopX protein domain-containing protein</fullName>
    </recommendedName>
</protein>